<evidence type="ECO:0000259" key="2">
    <source>
        <dbReference type="Pfam" id="PF01556"/>
    </source>
</evidence>
<dbReference type="InterPro" id="IPR008971">
    <property type="entry name" value="HSP40/DnaJ_pept-bd"/>
</dbReference>
<dbReference type="EMBL" id="JARUIS010000089">
    <property type="protein sequence ID" value="MDS1005408.1"/>
    <property type="molecule type" value="Genomic_DNA"/>
</dbReference>
<proteinExistence type="predicted"/>
<gene>
    <name evidence="3" type="ORF">P9J83_18345</name>
</gene>
<dbReference type="InterPro" id="IPR002939">
    <property type="entry name" value="DnaJ_C"/>
</dbReference>
<evidence type="ECO:0000256" key="1">
    <source>
        <dbReference type="SAM" id="MobiDB-lite"/>
    </source>
</evidence>
<comment type="caution">
    <text evidence="3">The sequence shown here is derived from an EMBL/GenBank/DDBJ whole genome shotgun (WGS) entry which is preliminary data.</text>
</comment>
<dbReference type="PANTHER" id="PTHR43096">
    <property type="entry name" value="DNAJ HOMOLOG 1, MITOCHONDRIAL-RELATED"/>
    <property type="match status" value="1"/>
</dbReference>
<accession>A0AAE4JVK7</accession>
<feature type="region of interest" description="Disordered" evidence="1">
    <location>
        <begin position="43"/>
        <end position="68"/>
    </location>
</feature>
<dbReference type="GO" id="GO:0042026">
    <property type="term" value="P:protein refolding"/>
    <property type="evidence" value="ECO:0007669"/>
    <property type="project" value="TreeGrafter"/>
</dbReference>
<dbReference type="SUPFAM" id="SSF49493">
    <property type="entry name" value="HSP40/DnaJ peptide-binding domain"/>
    <property type="match status" value="1"/>
</dbReference>
<evidence type="ECO:0000313" key="4">
    <source>
        <dbReference type="Proteomes" id="UP001182303"/>
    </source>
</evidence>
<reference evidence="3" key="1">
    <citation type="submission" date="2023-04" db="EMBL/GenBank/DDBJ databases">
        <title>Assessment of the microbiological origin of a defect in Grana Padano cheese.</title>
        <authorList>
            <person name="Zago M."/>
            <person name="Rossetti L."/>
            <person name="Bonvini B."/>
            <person name="Carminati D."/>
            <person name="Giraffa G."/>
        </authorList>
    </citation>
    <scope>NUCLEOTIDE SEQUENCE</scope>
    <source>
        <strain evidence="3">4990</strain>
    </source>
</reference>
<name>A0AAE4JVK7_CLOSG</name>
<feature type="compositionally biased region" description="Gly residues" evidence="1">
    <location>
        <begin position="57"/>
        <end position="66"/>
    </location>
</feature>
<dbReference type="GO" id="GO:0051082">
    <property type="term" value="F:unfolded protein binding"/>
    <property type="evidence" value="ECO:0007669"/>
    <property type="project" value="InterPro"/>
</dbReference>
<dbReference type="AlphaFoldDB" id="A0AAE4JVK7"/>
<protein>
    <submittedName>
        <fullName evidence="3">DnaJ C-terminal domain-containing protein</fullName>
    </submittedName>
</protein>
<organism evidence="3 4">
    <name type="scientific">Clostridium sporogenes</name>
    <dbReference type="NCBI Taxonomy" id="1509"/>
    <lineage>
        <taxon>Bacteria</taxon>
        <taxon>Bacillati</taxon>
        <taxon>Bacillota</taxon>
        <taxon>Clostridia</taxon>
        <taxon>Eubacteriales</taxon>
        <taxon>Clostridiaceae</taxon>
        <taxon>Clostridium</taxon>
    </lineage>
</organism>
<feature type="domain" description="Chaperone DnaJ C-terminal" evidence="2">
    <location>
        <begin position="31"/>
        <end position="78"/>
    </location>
</feature>
<feature type="non-terminal residue" evidence="3">
    <location>
        <position position="1"/>
    </location>
</feature>
<dbReference type="Pfam" id="PF01556">
    <property type="entry name" value="DnaJ_C"/>
    <property type="match status" value="1"/>
</dbReference>
<dbReference type="RefSeq" id="WP_310944667.1">
    <property type="nucleotide sequence ID" value="NZ_JARUIS010000089.1"/>
</dbReference>
<sequence length="78" mass="8087">SMVTETSCDKCGGSGKVIENPCNKGHGKGKIRKNKNIKVKIPAGVDTGNDIPLRGQGEPGTNGGPTGDLYINIRVASH</sequence>
<feature type="non-terminal residue" evidence="3">
    <location>
        <position position="78"/>
    </location>
</feature>
<dbReference type="SUPFAM" id="SSF57938">
    <property type="entry name" value="DnaJ/Hsp40 cysteine-rich domain"/>
    <property type="match status" value="1"/>
</dbReference>
<dbReference type="Gene3D" id="2.60.260.20">
    <property type="entry name" value="Urease metallochaperone UreE, N-terminal domain"/>
    <property type="match status" value="1"/>
</dbReference>
<dbReference type="Proteomes" id="UP001182303">
    <property type="component" value="Unassembled WGS sequence"/>
</dbReference>
<dbReference type="GO" id="GO:0005737">
    <property type="term" value="C:cytoplasm"/>
    <property type="evidence" value="ECO:0007669"/>
    <property type="project" value="TreeGrafter"/>
</dbReference>
<dbReference type="InterPro" id="IPR036410">
    <property type="entry name" value="HSP_DnaJ_Cys-rich_dom_sf"/>
</dbReference>
<dbReference type="PANTHER" id="PTHR43096:SF48">
    <property type="entry name" value="CHAPERONE PROTEIN DNAJ"/>
    <property type="match status" value="1"/>
</dbReference>
<evidence type="ECO:0000313" key="3">
    <source>
        <dbReference type="EMBL" id="MDS1005408.1"/>
    </source>
</evidence>